<gene>
    <name evidence="6" type="ORF">GSCOC_T00019274001</name>
</gene>
<dbReference type="PANTHER" id="PTHR31444">
    <property type="entry name" value="OS11G0490100 PROTEIN"/>
    <property type="match status" value="1"/>
</dbReference>
<proteinExistence type="predicted"/>
<dbReference type="InParanoid" id="A0A068V7P0"/>
<dbReference type="EMBL" id="HG739220">
    <property type="protein sequence ID" value="CDP16775.1"/>
    <property type="molecule type" value="Genomic_DNA"/>
</dbReference>
<evidence type="ECO:0000313" key="6">
    <source>
        <dbReference type="EMBL" id="CDP16775.1"/>
    </source>
</evidence>
<dbReference type="InterPro" id="IPR029063">
    <property type="entry name" value="SAM-dependent_MTases_sf"/>
</dbReference>
<keyword evidence="4 5" id="KW-0472">Membrane</keyword>
<name>A0A068V7P0_COFCA</name>
<evidence type="ECO:0000256" key="1">
    <source>
        <dbReference type="ARBA" id="ARBA00004194"/>
    </source>
</evidence>
<dbReference type="GO" id="GO:0000139">
    <property type="term" value="C:Golgi membrane"/>
    <property type="evidence" value="ECO:0007669"/>
    <property type="project" value="UniProtKB-SubCell"/>
</dbReference>
<feature type="transmembrane region" description="Helical" evidence="5">
    <location>
        <begin position="25"/>
        <end position="47"/>
    </location>
</feature>
<dbReference type="Pfam" id="PF21729">
    <property type="entry name" value="IRX15_IRX15L_GXM"/>
    <property type="match status" value="1"/>
</dbReference>
<dbReference type="Gene3D" id="3.40.50.150">
    <property type="entry name" value="Vaccinia Virus protein VP39"/>
    <property type="match status" value="1"/>
</dbReference>
<reference evidence="7" key="1">
    <citation type="journal article" date="2014" name="Science">
        <title>The coffee genome provides insight into the convergent evolution of caffeine biosynthesis.</title>
        <authorList>
            <person name="Denoeud F."/>
            <person name="Carretero-Paulet L."/>
            <person name="Dereeper A."/>
            <person name="Droc G."/>
            <person name="Guyot R."/>
            <person name="Pietrella M."/>
            <person name="Zheng C."/>
            <person name="Alberti A."/>
            <person name="Anthony F."/>
            <person name="Aprea G."/>
            <person name="Aury J.M."/>
            <person name="Bento P."/>
            <person name="Bernard M."/>
            <person name="Bocs S."/>
            <person name="Campa C."/>
            <person name="Cenci A."/>
            <person name="Combes M.C."/>
            <person name="Crouzillat D."/>
            <person name="Da Silva C."/>
            <person name="Daddiego L."/>
            <person name="De Bellis F."/>
            <person name="Dussert S."/>
            <person name="Garsmeur O."/>
            <person name="Gayraud T."/>
            <person name="Guignon V."/>
            <person name="Jahn K."/>
            <person name="Jamilloux V."/>
            <person name="Joet T."/>
            <person name="Labadie K."/>
            <person name="Lan T."/>
            <person name="Leclercq J."/>
            <person name="Lepelley M."/>
            <person name="Leroy T."/>
            <person name="Li L.T."/>
            <person name="Librado P."/>
            <person name="Lopez L."/>
            <person name="Munoz A."/>
            <person name="Noel B."/>
            <person name="Pallavicini A."/>
            <person name="Perrotta G."/>
            <person name="Poncet V."/>
            <person name="Pot D."/>
            <person name="Priyono X."/>
            <person name="Rigoreau M."/>
            <person name="Rouard M."/>
            <person name="Rozas J."/>
            <person name="Tranchant-Dubreuil C."/>
            <person name="VanBuren R."/>
            <person name="Zhang Q."/>
            <person name="Andrade A.C."/>
            <person name="Argout X."/>
            <person name="Bertrand B."/>
            <person name="de Kochko A."/>
            <person name="Graziosi G."/>
            <person name="Henry R.J."/>
            <person name="Jayarama X."/>
            <person name="Ming R."/>
            <person name="Nagai C."/>
            <person name="Rounsley S."/>
            <person name="Sankoff D."/>
            <person name="Giuliano G."/>
            <person name="Albert V.A."/>
            <person name="Wincker P."/>
            <person name="Lashermes P."/>
        </authorList>
    </citation>
    <scope>NUCLEOTIDE SEQUENCE [LARGE SCALE GENOMIC DNA]</scope>
    <source>
        <strain evidence="7">cv. DH200-94</strain>
    </source>
</reference>
<sequence length="296" mass="32962">METTGNTKSHFSPDQKRRLLGEKAAVFLFGGTLFLAVYLGITGTSLFCNSRQQSGLSSQVQAFSTEGSYSAETMLQLNAAIVHYATYPQVPLLSRDEIQVAVDVLKAKSPCNFLIFGLGHDSLMWASLNPGGTTLFLEEEPKWVDKILKDAPHLRAHVIKYRTKVSEADDLLKEYPTQPECSAQKAFLRGNERCKLALNMLQEEVYNQDWDLILIDGPIGFFPEAPGRMSAIYSAAVMARNRKGSGATHVFVHNVDRKEEKTYTETFLCNKNRVKIVGKLGHFEIPPAADSNPHFC</sequence>
<evidence type="ECO:0000256" key="3">
    <source>
        <dbReference type="ARBA" id="ARBA00022989"/>
    </source>
</evidence>
<evidence type="ECO:0000256" key="5">
    <source>
        <dbReference type="SAM" id="Phobius"/>
    </source>
</evidence>
<protein>
    <submittedName>
        <fullName evidence="6">Uncharacterized protein</fullName>
    </submittedName>
</protein>
<dbReference type="Proteomes" id="UP000295252">
    <property type="component" value="Chromosome I"/>
</dbReference>
<evidence type="ECO:0000256" key="2">
    <source>
        <dbReference type="ARBA" id="ARBA00022692"/>
    </source>
</evidence>
<dbReference type="Gramene" id="CDP16775">
    <property type="protein sequence ID" value="CDP16775"/>
    <property type="gene ID" value="GSCOC_T00019274001"/>
</dbReference>
<dbReference type="FunCoup" id="A0A068V7P0">
    <property type="interactions" value="783"/>
</dbReference>
<keyword evidence="3 5" id="KW-1133">Transmembrane helix</keyword>
<organism evidence="6 7">
    <name type="scientific">Coffea canephora</name>
    <name type="common">Robusta coffee</name>
    <dbReference type="NCBI Taxonomy" id="49390"/>
    <lineage>
        <taxon>Eukaryota</taxon>
        <taxon>Viridiplantae</taxon>
        <taxon>Streptophyta</taxon>
        <taxon>Embryophyta</taxon>
        <taxon>Tracheophyta</taxon>
        <taxon>Spermatophyta</taxon>
        <taxon>Magnoliopsida</taxon>
        <taxon>eudicotyledons</taxon>
        <taxon>Gunneridae</taxon>
        <taxon>Pentapetalae</taxon>
        <taxon>asterids</taxon>
        <taxon>lamiids</taxon>
        <taxon>Gentianales</taxon>
        <taxon>Rubiaceae</taxon>
        <taxon>Ixoroideae</taxon>
        <taxon>Gardenieae complex</taxon>
        <taxon>Bertiereae - Coffeeae clade</taxon>
        <taxon>Coffeeae</taxon>
        <taxon>Coffea</taxon>
    </lineage>
</organism>
<keyword evidence="7" id="KW-1185">Reference proteome</keyword>
<comment type="subcellular location">
    <subcellularLocation>
        <location evidence="1">Golgi apparatus membrane</location>
        <topology evidence="1">Single-pass membrane protein</topology>
    </subcellularLocation>
</comment>
<dbReference type="NCBIfam" id="TIGR01627">
    <property type="entry name" value="A_thal_3515"/>
    <property type="match status" value="1"/>
</dbReference>
<dbReference type="OMA" id="VHTILAR"/>
<dbReference type="GO" id="GO:0045492">
    <property type="term" value="P:xylan biosynthetic process"/>
    <property type="evidence" value="ECO:0007669"/>
    <property type="project" value="InterPro"/>
</dbReference>
<evidence type="ECO:0000256" key="4">
    <source>
        <dbReference type="ARBA" id="ARBA00023136"/>
    </source>
</evidence>
<evidence type="ECO:0000313" key="7">
    <source>
        <dbReference type="Proteomes" id="UP000295252"/>
    </source>
</evidence>
<dbReference type="STRING" id="49390.A0A068V7P0"/>
<dbReference type="AlphaFoldDB" id="A0A068V7P0"/>
<accession>A0A068V7P0</accession>
<dbReference type="PhylomeDB" id="A0A068V7P0"/>
<keyword evidence="2 5" id="KW-0812">Transmembrane</keyword>
<dbReference type="OrthoDB" id="1896682at2759"/>
<dbReference type="InterPro" id="IPR006514">
    <property type="entry name" value="IRX15/GXM/AGM"/>
</dbReference>